<reference evidence="1" key="2">
    <citation type="submission" date="2015-03" db="UniProtKB">
        <authorList>
            <consortium name="EnsemblPlants"/>
        </authorList>
    </citation>
    <scope>IDENTIFICATION</scope>
</reference>
<name>A0A0D3BG41_BRAOL</name>
<evidence type="ECO:0000313" key="1">
    <source>
        <dbReference type="EnsemblPlants" id="Bo3g110750.1"/>
    </source>
</evidence>
<organism evidence="1 2">
    <name type="scientific">Brassica oleracea var. oleracea</name>
    <dbReference type="NCBI Taxonomy" id="109376"/>
    <lineage>
        <taxon>Eukaryota</taxon>
        <taxon>Viridiplantae</taxon>
        <taxon>Streptophyta</taxon>
        <taxon>Embryophyta</taxon>
        <taxon>Tracheophyta</taxon>
        <taxon>Spermatophyta</taxon>
        <taxon>Magnoliopsida</taxon>
        <taxon>eudicotyledons</taxon>
        <taxon>Gunneridae</taxon>
        <taxon>Pentapetalae</taxon>
        <taxon>rosids</taxon>
        <taxon>malvids</taxon>
        <taxon>Brassicales</taxon>
        <taxon>Brassicaceae</taxon>
        <taxon>Brassiceae</taxon>
        <taxon>Brassica</taxon>
    </lineage>
</organism>
<accession>A0A0D3BG41</accession>
<dbReference type="EnsemblPlants" id="Bo3g110750.1">
    <property type="protein sequence ID" value="Bo3g110750.1"/>
    <property type="gene ID" value="Bo3g110750"/>
</dbReference>
<keyword evidence="2" id="KW-1185">Reference proteome</keyword>
<protein>
    <submittedName>
        <fullName evidence="1">Uncharacterized protein</fullName>
    </submittedName>
</protein>
<sequence length="140" mass="16188">MSVTTRARSLRSDRTLVRARSLRIDRAEWAFGCYVVTELWLELDRAEHAFGRSVTILLELLSDDSCFFRKGFSELNHRVGQLAGELNRRVVVFAAEFGRHASWLARRARPDPGLSDLFRLRIFRIAVISDLRDHILLVSF</sequence>
<evidence type="ECO:0000313" key="2">
    <source>
        <dbReference type="Proteomes" id="UP000032141"/>
    </source>
</evidence>
<dbReference type="Proteomes" id="UP000032141">
    <property type="component" value="Chromosome C3"/>
</dbReference>
<dbReference type="AlphaFoldDB" id="A0A0D3BG41"/>
<dbReference type="HOGENOM" id="CLU_1837886_0_0_1"/>
<dbReference type="Gramene" id="Bo3g110750.1">
    <property type="protein sequence ID" value="Bo3g110750.1"/>
    <property type="gene ID" value="Bo3g110750"/>
</dbReference>
<reference evidence="1 2" key="1">
    <citation type="journal article" date="2014" name="Genome Biol.">
        <title>Transcriptome and methylome profiling reveals relics of genome dominance in the mesopolyploid Brassica oleracea.</title>
        <authorList>
            <person name="Parkin I.A."/>
            <person name="Koh C."/>
            <person name="Tang H."/>
            <person name="Robinson S.J."/>
            <person name="Kagale S."/>
            <person name="Clarke W.E."/>
            <person name="Town C.D."/>
            <person name="Nixon J."/>
            <person name="Krishnakumar V."/>
            <person name="Bidwell S.L."/>
            <person name="Denoeud F."/>
            <person name="Belcram H."/>
            <person name="Links M.G."/>
            <person name="Just J."/>
            <person name="Clarke C."/>
            <person name="Bender T."/>
            <person name="Huebert T."/>
            <person name="Mason A.S."/>
            <person name="Pires J.C."/>
            <person name="Barker G."/>
            <person name="Moore J."/>
            <person name="Walley P.G."/>
            <person name="Manoli S."/>
            <person name="Batley J."/>
            <person name="Edwards D."/>
            <person name="Nelson M.N."/>
            <person name="Wang X."/>
            <person name="Paterson A.H."/>
            <person name="King G."/>
            <person name="Bancroft I."/>
            <person name="Chalhoub B."/>
            <person name="Sharpe A.G."/>
        </authorList>
    </citation>
    <scope>NUCLEOTIDE SEQUENCE</scope>
    <source>
        <strain evidence="1 2">cv. TO1000</strain>
    </source>
</reference>
<proteinExistence type="predicted"/>